<evidence type="ECO:0000256" key="7">
    <source>
        <dbReference type="SAM" id="MobiDB-lite"/>
    </source>
</evidence>
<dbReference type="InterPro" id="IPR043504">
    <property type="entry name" value="Peptidase_S1_PA_chymotrypsin"/>
</dbReference>
<dbReference type="PANTHER" id="PTHR36234">
    <property type="entry name" value="LYSYL ENDOPEPTIDASE"/>
    <property type="match status" value="1"/>
</dbReference>
<comment type="similarity">
    <text evidence="1 6">Belongs to the peptidase S1B family.</text>
</comment>
<accession>A0A7H8N1E7</accession>
<dbReference type="PANTHER" id="PTHR36234:SF5">
    <property type="entry name" value="LYSYL ENDOPEPTIDASE"/>
    <property type="match status" value="1"/>
</dbReference>
<organism evidence="8 9">
    <name type="scientific">Streptomyces buecherae</name>
    <dbReference type="NCBI Taxonomy" id="2763006"/>
    <lineage>
        <taxon>Bacteria</taxon>
        <taxon>Bacillati</taxon>
        <taxon>Actinomycetota</taxon>
        <taxon>Actinomycetes</taxon>
        <taxon>Kitasatosporales</taxon>
        <taxon>Streptomycetaceae</taxon>
        <taxon>Streptomyces</taxon>
    </lineage>
</organism>
<evidence type="ECO:0000313" key="8">
    <source>
        <dbReference type="EMBL" id="QKW48310.1"/>
    </source>
</evidence>
<dbReference type="EMBL" id="CP054929">
    <property type="protein sequence ID" value="QKW48310.1"/>
    <property type="molecule type" value="Genomic_DNA"/>
</dbReference>
<sequence>MVSTRRWGRLAGLAVAATGLVAVSFGPVSPQASAARSDAAPAAASAARSTNPTSANPASAPAPSAAGTERASERSLRYGDAGRSWSTEIRSPGASYVKVHFASLKLAGDDRVTVASPDRREVHTYYADRDRGSDYTVHGDSGFAALSIDGDTAVVTLHATGARDAEPLARRGYGVRIDKHFRGFDAAERAARAPSTRSVCGTDARRDVACYRTSHPTEYARGNAVARQLLRGTGHCTAWRVGNTNRMLTNQHCMESAADLRASEFQFDYQCATCGGNNPGPGTKVSGQQLIKLSALSELDYALFSVNSFESIQKYGTLYLDPRTPQAGERIYIPGHGDTTPKRLSLYEETQGGATCKIDVVSSGVNTGYRCDTSGGNSGSPVLAASSHKVIALHHLGGCPNWGTRISLVYDQIKGDIDNTQRAPAVAA</sequence>
<keyword evidence="4 6" id="KW-0378">Hydrolase</keyword>
<dbReference type="Proteomes" id="UP000509303">
    <property type="component" value="Chromosome"/>
</dbReference>
<feature type="region of interest" description="Disordered" evidence="7">
    <location>
        <begin position="39"/>
        <end position="84"/>
    </location>
</feature>
<dbReference type="GO" id="GO:0006508">
    <property type="term" value="P:proteolysis"/>
    <property type="evidence" value="ECO:0007669"/>
    <property type="project" value="UniProtKB-KW"/>
</dbReference>
<gene>
    <name evidence="8" type="ORF">HUT08_00755</name>
</gene>
<evidence type="ECO:0000256" key="3">
    <source>
        <dbReference type="ARBA" id="ARBA00022729"/>
    </source>
</evidence>
<dbReference type="SUPFAM" id="SSF50494">
    <property type="entry name" value="Trypsin-like serine proteases"/>
    <property type="match status" value="1"/>
</dbReference>
<dbReference type="EC" id="3.4.21.-" evidence="6"/>
<evidence type="ECO:0000256" key="2">
    <source>
        <dbReference type="ARBA" id="ARBA00022670"/>
    </source>
</evidence>
<feature type="compositionally biased region" description="Low complexity" evidence="7">
    <location>
        <begin position="39"/>
        <end position="66"/>
    </location>
</feature>
<evidence type="ECO:0000313" key="9">
    <source>
        <dbReference type="Proteomes" id="UP000509303"/>
    </source>
</evidence>
<dbReference type="InterPro" id="IPR008256">
    <property type="entry name" value="Peptidase_S1B"/>
</dbReference>
<keyword evidence="3 6" id="KW-0732">Signal</keyword>
<dbReference type="GO" id="GO:0008236">
    <property type="term" value="F:serine-type peptidase activity"/>
    <property type="evidence" value="ECO:0007669"/>
    <property type="project" value="UniProtKB-KW"/>
</dbReference>
<reference evidence="8 9" key="1">
    <citation type="submission" date="2020-06" db="EMBL/GenBank/DDBJ databases">
        <title>Genome mining for natural products.</title>
        <authorList>
            <person name="Zhang B."/>
            <person name="Shi J."/>
            <person name="Ge H."/>
        </authorList>
    </citation>
    <scope>NUCLEOTIDE SEQUENCE [LARGE SCALE GENOMIC DNA]</scope>
    <source>
        <strain evidence="8 9">NA00687</strain>
    </source>
</reference>
<keyword evidence="5 6" id="KW-0720">Serine protease</keyword>
<evidence type="ECO:0000256" key="5">
    <source>
        <dbReference type="ARBA" id="ARBA00022825"/>
    </source>
</evidence>
<dbReference type="Pfam" id="PF13365">
    <property type="entry name" value="Trypsin_2"/>
    <property type="match status" value="1"/>
</dbReference>
<evidence type="ECO:0000256" key="4">
    <source>
        <dbReference type="ARBA" id="ARBA00022801"/>
    </source>
</evidence>
<evidence type="ECO:0000256" key="6">
    <source>
        <dbReference type="RuleBase" id="RU004296"/>
    </source>
</evidence>
<name>A0A7H8N1E7_9ACTN</name>
<feature type="signal peptide" evidence="6">
    <location>
        <begin position="1"/>
        <end position="34"/>
    </location>
</feature>
<dbReference type="RefSeq" id="WP_176160007.1">
    <property type="nucleotide sequence ID" value="NZ_CP054929.1"/>
</dbReference>
<protein>
    <recommendedName>
        <fullName evidence="6">Serine protease</fullName>
        <ecNumber evidence="6">3.4.21.-</ecNumber>
    </recommendedName>
</protein>
<proteinExistence type="inferred from homology"/>
<keyword evidence="9" id="KW-1185">Reference proteome</keyword>
<keyword evidence="2 6" id="KW-0645">Protease</keyword>
<dbReference type="InterPro" id="IPR009003">
    <property type="entry name" value="Peptidase_S1_PA"/>
</dbReference>
<dbReference type="AlphaFoldDB" id="A0A7H8N1E7"/>
<dbReference type="PRINTS" id="PR00839">
    <property type="entry name" value="V8PROTEASE"/>
</dbReference>
<evidence type="ECO:0000256" key="1">
    <source>
        <dbReference type="ARBA" id="ARBA00008764"/>
    </source>
</evidence>
<feature type="chain" id="PRO_5029034568" description="Serine protease" evidence="6">
    <location>
        <begin position="35"/>
        <end position="428"/>
    </location>
</feature>
<dbReference type="Gene3D" id="2.40.10.10">
    <property type="entry name" value="Trypsin-like serine proteases"/>
    <property type="match status" value="2"/>
</dbReference>